<dbReference type="Pfam" id="PF25954">
    <property type="entry name" value="Beta-barrel_RND_2"/>
    <property type="match status" value="1"/>
</dbReference>
<keyword evidence="3" id="KW-1133">Transmembrane helix</keyword>
<feature type="domain" description="CusB-like beta-barrel" evidence="4">
    <location>
        <begin position="128"/>
        <end position="211"/>
    </location>
</feature>
<dbReference type="EMBL" id="DSMG01000204">
    <property type="protein sequence ID" value="HDX33803.1"/>
    <property type="molecule type" value="Genomic_DNA"/>
</dbReference>
<evidence type="ECO:0000256" key="3">
    <source>
        <dbReference type="SAM" id="Phobius"/>
    </source>
</evidence>
<dbReference type="InterPro" id="IPR011053">
    <property type="entry name" value="Single_hybrid_motif"/>
</dbReference>
<keyword evidence="2" id="KW-0175">Coiled coil</keyword>
<evidence type="ECO:0000259" key="4">
    <source>
        <dbReference type="Pfam" id="PF25954"/>
    </source>
</evidence>
<keyword evidence="3" id="KW-0472">Membrane</keyword>
<keyword evidence="3" id="KW-0812">Transmembrane</keyword>
<accession>A0A7C1JDR6</accession>
<evidence type="ECO:0000256" key="2">
    <source>
        <dbReference type="ARBA" id="ARBA00023054"/>
    </source>
</evidence>
<gene>
    <name evidence="5" type="ORF">ENQ20_20320</name>
</gene>
<dbReference type="Gene3D" id="2.40.30.170">
    <property type="match status" value="1"/>
</dbReference>
<dbReference type="PANTHER" id="PTHR32347">
    <property type="entry name" value="EFFLUX SYSTEM COMPONENT YKNX-RELATED"/>
    <property type="match status" value="1"/>
</dbReference>
<dbReference type="GO" id="GO:0030313">
    <property type="term" value="C:cell envelope"/>
    <property type="evidence" value="ECO:0007669"/>
    <property type="project" value="UniProtKB-SubCell"/>
</dbReference>
<organism evidence="5">
    <name type="scientific">Caldilinea aerophila</name>
    <dbReference type="NCBI Taxonomy" id="133453"/>
    <lineage>
        <taxon>Bacteria</taxon>
        <taxon>Bacillati</taxon>
        <taxon>Chloroflexota</taxon>
        <taxon>Caldilineae</taxon>
        <taxon>Caldilineales</taxon>
        <taxon>Caldilineaceae</taxon>
        <taxon>Caldilinea</taxon>
    </lineage>
</organism>
<sequence>MHPDPRRVAPMVVLLLFLALAGYYLVWPVFNQNEALVVSGAIEATEVRLASEFGGRVDEVLVVEGERVAKDQIVATVRPSASVRTPSTRERIRTPIDGVVLYRSVEPGEFAAPGAPLITVADLDHLTLTVYVPEDRYGRVMLGANYPVTVDSFPGEVFTGTVRHIAARAEFTPRNVQTTDSRKTTVFAIRLDLGSGAGKLKPGMPADVHFGE</sequence>
<reference evidence="5" key="1">
    <citation type="journal article" date="2020" name="mSystems">
        <title>Genome- and Community-Level Interaction Insights into Carbon Utilization and Element Cycling Functions of Hydrothermarchaeota in Hydrothermal Sediment.</title>
        <authorList>
            <person name="Zhou Z."/>
            <person name="Liu Y."/>
            <person name="Xu W."/>
            <person name="Pan J."/>
            <person name="Luo Z.H."/>
            <person name="Li M."/>
        </authorList>
    </citation>
    <scope>NUCLEOTIDE SEQUENCE [LARGE SCALE GENOMIC DNA]</scope>
    <source>
        <strain evidence="5">SpSt-289</strain>
    </source>
</reference>
<dbReference type="PANTHER" id="PTHR32347:SF23">
    <property type="entry name" value="BLL5650 PROTEIN"/>
    <property type="match status" value="1"/>
</dbReference>
<dbReference type="AlphaFoldDB" id="A0A7C1JDR6"/>
<name>A0A7C1JDR6_9CHLR</name>
<comment type="caution">
    <text evidence="5">The sequence shown here is derived from an EMBL/GenBank/DDBJ whole genome shotgun (WGS) entry which is preliminary data.</text>
</comment>
<comment type="subcellular location">
    <subcellularLocation>
        <location evidence="1">Cell envelope</location>
    </subcellularLocation>
</comment>
<evidence type="ECO:0000256" key="1">
    <source>
        <dbReference type="ARBA" id="ARBA00004196"/>
    </source>
</evidence>
<protein>
    <submittedName>
        <fullName evidence="5">HlyD family efflux transporter periplasmic adaptor subunit</fullName>
    </submittedName>
</protein>
<dbReference type="InterPro" id="IPR058792">
    <property type="entry name" value="Beta-barrel_RND_2"/>
</dbReference>
<feature type="transmembrane region" description="Helical" evidence="3">
    <location>
        <begin position="12"/>
        <end position="30"/>
    </location>
</feature>
<proteinExistence type="predicted"/>
<dbReference type="SUPFAM" id="SSF51230">
    <property type="entry name" value="Single hybrid motif"/>
    <property type="match status" value="1"/>
</dbReference>
<dbReference type="Gene3D" id="2.40.50.100">
    <property type="match status" value="1"/>
</dbReference>
<dbReference type="InterPro" id="IPR050465">
    <property type="entry name" value="UPF0194_transport"/>
</dbReference>
<evidence type="ECO:0000313" key="5">
    <source>
        <dbReference type="EMBL" id="HDX33803.1"/>
    </source>
</evidence>